<keyword evidence="1" id="KW-0472">Membrane</keyword>
<keyword evidence="1" id="KW-0812">Transmembrane</keyword>
<comment type="caution">
    <text evidence="3">The sequence shown here is derived from an EMBL/GenBank/DDBJ whole genome shotgun (WGS) entry which is preliminary data.</text>
</comment>
<feature type="transmembrane region" description="Helical" evidence="1">
    <location>
        <begin position="107"/>
        <end position="130"/>
    </location>
</feature>
<keyword evidence="4" id="KW-1185">Reference proteome</keyword>
<dbReference type="Pfam" id="PF13968">
    <property type="entry name" value="DUF4220"/>
    <property type="match status" value="1"/>
</dbReference>
<feature type="transmembrane region" description="Helical" evidence="1">
    <location>
        <begin position="279"/>
        <end position="304"/>
    </location>
</feature>
<proteinExistence type="predicted"/>
<feature type="domain" description="DUF4220" evidence="2">
    <location>
        <begin position="30"/>
        <end position="323"/>
    </location>
</feature>
<reference evidence="3" key="1">
    <citation type="submission" date="2020-07" db="EMBL/GenBank/DDBJ databases">
        <title>Genome sequence and genetic diversity analysis of an under-domesticated orphan crop, white fonio (Digitaria exilis).</title>
        <authorList>
            <person name="Bennetzen J.L."/>
            <person name="Chen S."/>
            <person name="Ma X."/>
            <person name="Wang X."/>
            <person name="Yssel A.E.J."/>
            <person name="Chaluvadi S.R."/>
            <person name="Johnson M."/>
            <person name="Gangashetty P."/>
            <person name="Hamidou F."/>
            <person name="Sanogo M.D."/>
            <person name="Zwaenepoel A."/>
            <person name="Wallace J."/>
            <person name="Van De Peer Y."/>
            <person name="Van Deynze A."/>
        </authorList>
    </citation>
    <scope>NUCLEOTIDE SEQUENCE</scope>
    <source>
        <tissue evidence="3">Leaves</tissue>
    </source>
</reference>
<gene>
    <name evidence="3" type="ORF">HU200_067179</name>
</gene>
<dbReference type="InterPro" id="IPR025315">
    <property type="entry name" value="DUF4220"/>
</dbReference>
<dbReference type="OrthoDB" id="674894at2759"/>
<feature type="transmembrane region" description="Helical" evidence="1">
    <location>
        <begin position="238"/>
        <end position="258"/>
    </location>
</feature>
<keyword evidence="1" id="KW-1133">Transmembrane helix</keyword>
<dbReference type="PANTHER" id="PTHR31325">
    <property type="entry name" value="OS01G0798800 PROTEIN-RELATED"/>
    <property type="match status" value="1"/>
</dbReference>
<protein>
    <recommendedName>
        <fullName evidence="2">DUF4220 domain-containing protein</fullName>
    </recommendedName>
</protein>
<accession>A0A834ZYU2</accession>
<evidence type="ECO:0000313" key="4">
    <source>
        <dbReference type="Proteomes" id="UP000636709"/>
    </source>
</evidence>
<dbReference type="EMBL" id="JACEFO010003289">
    <property type="protein sequence ID" value="KAF8642504.1"/>
    <property type="molecule type" value="Genomic_DNA"/>
</dbReference>
<evidence type="ECO:0000256" key="1">
    <source>
        <dbReference type="SAM" id="Phobius"/>
    </source>
</evidence>
<sequence length="477" mass="53612">MDPGCCVAGLHTVLPSCHLHVRADAIVPSLSQLYPVWAISLFLVTGCSSSVTACDLDETKQWKKQLFELGQQYVYPGIIFLLLHPSHLSILNELIWNPKELDPILEYCYMLLAVITITNLFRVVACWMAAFTDPSKVVADYMRDQNISGGHQVVQQQGSDQSDRAIRMLGGRYLVRCAATLGSTAMRPVARKLVTLYSKASLTSSEDDKRAFKIIEAELAFLHDFFFTKYAAIYENEVIFFVMFVPKTVLIVILGVFVHRKLLRLRTYSPITAVDTDQVDTMITLAILVALLVVEILQTMFYLASDWALMLASEIAWKIWTCRYCHSIVTDITLPDAVKREIAASLRSTAHGHLTNGQASLRRNGVSIGIQTLMRNREDWDLAETMLIWHIATNYCEIAEPPNNSDPDELKQHYRKVATSLSRYSAYLMASVPELLPGNPADTSFTFDKVMQEATEALSQGRWMIFAGAKSTQRHDG</sequence>
<dbReference type="Proteomes" id="UP000636709">
    <property type="component" value="Unassembled WGS sequence"/>
</dbReference>
<evidence type="ECO:0000313" key="3">
    <source>
        <dbReference type="EMBL" id="KAF8642504.1"/>
    </source>
</evidence>
<organism evidence="3 4">
    <name type="scientific">Digitaria exilis</name>
    <dbReference type="NCBI Taxonomy" id="1010633"/>
    <lineage>
        <taxon>Eukaryota</taxon>
        <taxon>Viridiplantae</taxon>
        <taxon>Streptophyta</taxon>
        <taxon>Embryophyta</taxon>
        <taxon>Tracheophyta</taxon>
        <taxon>Spermatophyta</taxon>
        <taxon>Magnoliopsida</taxon>
        <taxon>Liliopsida</taxon>
        <taxon>Poales</taxon>
        <taxon>Poaceae</taxon>
        <taxon>PACMAD clade</taxon>
        <taxon>Panicoideae</taxon>
        <taxon>Panicodae</taxon>
        <taxon>Paniceae</taxon>
        <taxon>Anthephorinae</taxon>
        <taxon>Digitaria</taxon>
    </lineage>
</organism>
<dbReference type="AlphaFoldDB" id="A0A834ZYU2"/>
<feature type="transmembrane region" description="Helical" evidence="1">
    <location>
        <begin position="73"/>
        <end position="95"/>
    </location>
</feature>
<evidence type="ECO:0000259" key="2">
    <source>
        <dbReference type="Pfam" id="PF13968"/>
    </source>
</evidence>
<name>A0A834ZYU2_9POAL</name>